<dbReference type="OrthoDB" id="2413944at2759"/>
<gene>
    <name evidence="2" type="primary">RvY_06728-1</name>
    <name evidence="2" type="synonym">RvY_06728.1</name>
    <name evidence="2" type="ORF">RvY_06728</name>
</gene>
<sequence>MSDYWVLPTLQQQAVPVASGLTTSTKKSTVSKRYGCCIKECLLQLPPELVKQTKDYFAHFSPGDKNMFLLGKVTASLDLDHPESELTGKAGRGTPTYYHLDKNIRVCRIAFESIFSLTPKQMRTIRQHLIDQREGPVPALNADGLPYQKPLGPAAKPIPQGPPPPPPDTHDETVHEMILVDYKILSLCCEKHCWSKIPSALIALTIVQMGHLTEHEREMYLLGKMSCSMSLVPATTVSAGGLRARYVVDRDTTVCTICFQYMHNLNDEQIRKLRFSLFEIGSALELPVDEKSKKRTSVSNDSVTEIDPAADSERPAKKTRKPRDDLECCNKHCLKKIPSDVVRAIRTQTRQLSSKDRHMFLLGKLSGSVSLVNAANCEHTAEKAKPFLKKKKLQLARKTKYKLDKDNFVCLKAFHSLYSAGKNQLDMLKDHFMAHGIERLVHRQTGLPGNAKGKKHKRKDSGTGDGNEGTFVTVLPADETDDDSRHQSFTEANSSILHCL</sequence>
<feature type="region of interest" description="Disordered" evidence="1">
    <location>
        <begin position="291"/>
        <end position="323"/>
    </location>
</feature>
<accession>A0A1D1V5U6</accession>
<dbReference type="EMBL" id="BDGG01000003">
    <property type="protein sequence ID" value="GAU95047.1"/>
    <property type="molecule type" value="Genomic_DNA"/>
</dbReference>
<evidence type="ECO:0000313" key="2">
    <source>
        <dbReference type="EMBL" id="GAU95047.1"/>
    </source>
</evidence>
<organism evidence="2 3">
    <name type="scientific">Ramazzottius varieornatus</name>
    <name type="common">Water bear</name>
    <name type="synonym">Tardigrade</name>
    <dbReference type="NCBI Taxonomy" id="947166"/>
    <lineage>
        <taxon>Eukaryota</taxon>
        <taxon>Metazoa</taxon>
        <taxon>Ecdysozoa</taxon>
        <taxon>Tardigrada</taxon>
        <taxon>Eutardigrada</taxon>
        <taxon>Parachela</taxon>
        <taxon>Hypsibioidea</taxon>
        <taxon>Ramazzottiidae</taxon>
        <taxon>Ramazzottius</taxon>
    </lineage>
</organism>
<feature type="region of interest" description="Disordered" evidence="1">
    <location>
        <begin position="151"/>
        <end position="172"/>
    </location>
</feature>
<dbReference type="AlphaFoldDB" id="A0A1D1V5U6"/>
<evidence type="ECO:0000256" key="1">
    <source>
        <dbReference type="SAM" id="MobiDB-lite"/>
    </source>
</evidence>
<reference evidence="2 3" key="1">
    <citation type="journal article" date="2016" name="Nat. Commun.">
        <title>Extremotolerant tardigrade genome and improved radiotolerance of human cultured cells by tardigrade-unique protein.</title>
        <authorList>
            <person name="Hashimoto T."/>
            <person name="Horikawa D.D."/>
            <person name="Saito Y."/>
            <person name="Kuwahara H."/>
            <person name="Kozuka-Hata H."/>
            <person name="Shin-I T."/>
            <person name="Minakuchi Y."/>
            <person name="Ohishi K."/>
            <person name="Motoyama A."/>
            <person name="Aizu T."/>
            <person name="Enomoto A."/>
            <person name="Kondo K."/>
            <person name="Tanaka S."/>
            <person name="Hara Y."/>
            <person name="Koshikawa S."/>
            <person name="Sagara H."/>
            <person name="Miura T."/>
            <person name="Yokobori S."/>
            <person name="Miyagawa K."/>
            <person name="Suzuki Y."/>
            <person name="Kubo T."/>
            <person name="Oyama M."/>
            <person name="Kohara Y."/>
            <person name="Fujiyama A."/>
            <person name="Arakawa K."/>
            <person name="Katayama T."/>
            <person name="Toyoda A."/>
            <person name="Kunieda T."/>
        </authorList>
    </citation>
    <scope>NUCLEOTIDE SEQUENCE [LARGE SCALE GENOMIC DNA]</scope>
    <source>
        <strain evidence="2 3">YOKOZUNA-1</strain>
    </source>
</reference>
<comment type="caution">
    <text evidence="2">The sequence shown here is derived from an EMBL/GenBank/DDBJ whole genome shotgun (WGS) entry which is preliminary data.</text>
</comment>
<dbReference type="Proteomes" id="UP000186922">
    <property type="component" value="Unassembled WGS sequence"/>
</dbReference>
<keyword evidence="3" id="KW-1185">Reference proteome</keyword>
<protein>
    <submittedName>
        <fullName evidence="2">Uncharacterized protein</fullName>
    </submittedName>
</protein>
<name>A0A1D1V5U6_RAMVA</name>
<proteinExistence type="predicted"/>
<feature type="region of interest" description="Disordered" evidence="1">
    <location>
        <begin position="443"/>
        <end position="488"/>
    </location>
</feature>
<feature type="compositionally biased region" description="Basic and acidic residues" evidence="1">
    <location>
        <begin position="311"/>
        <end position="323"/>
    </location>
</feature>
<evidence type="ECO:0000313" key="3">
    <source>
        <dbReference type="Proteomes" id="UP000186922"/>
    </source>
</evidence>